<evidence type="ECO:0000256" key="13">
    <source>
        <dbReference type="ARBA" id="ARBA00022989"/>
    </source>
</evidence>
<dbReference type="Pfam" id="PF01148">
    <property type="entry name" value="CTP_transf_1"/>
    <property type="match status" value="1"/>
</dbReference>
<keyword evidence="22" id="KW-1185">Reference proteome</keyword>
<dbReference type="PANTHER" id="PTHR46382:SF1">
    <property type="entry name" value="PHOSPHATIDATE CYTIDYLYLTRANSFERASE"/>
    <property type="match status" value="1"/>
</dbReference>
<evidence type="ECO:0000256" key="16">
    <source>
        <dbReference type="ARBA" id="ARBA00023209"/>
    </source>
</evidence>
<evidence type="ECO:0000256" key="18">
    <source>
        <dbReference type="RuleBase" id="RU003938"/>
    </source>
</evidence>
<keyword evidence="17" id="KW-1208">Phospholipid metabolism</keyword>
<evidence type="ECO:0000313" key="21">
    <source>
        <dbReference type="EMBL" id="SDS56528.1"/>
    </source>
</evidence>
<dbReference type="InterPro" id="IPR000374">
    <property type="entry name" value="PC_trans"/>
</dbReference>
<keyword evidence="16" id="KW-0594">Phospholipid biosynthesis</keyword>
<comment type="catalytic activity">
    <reaction evidence="1 18">
        <text>a 1,2-diacyl-sn-glycero-3-phosphate + CTP + H(+) = a CDP-1,2-diacyl-sn-glycerol + diphosphate</text>
        <dbReference type="Rhea" id="RHEA:16229"/>
        <dbReference type="ChEBI" id="CHEBI:15378"/>
        <dbReference type="ChEBI" id="CHEBI:33019"/>
        <dbReference type="ChEBI" id="CHEBI:37563"/>
        <dbReference type="ChEBI" id="CHEBI:58332"/>
        <dbReference type="ChEBI" id="CHEBI:58608"/>
        <dbReference type="EC" id="2.7.7.41"/>
    </reaction>
</comment>
<evidence type="ECO:0000256" key="7">
    <source>
        <dbReference type="ARBA" id="ARBA00019373"/>
    </source>
</evidence>
<dbReference type="AlphaFoldDB" id="A0A1H1T8N3"/>
<evidence type="ECO:0000256" key="10">
    <source>
        <dbReference type="ARBA" id="ARBA00022679"/>
    </source>
</evidence>
<dbReference type="RefSeq" id="WP_083363658.1">
    <property type="nucleotide sequence ID" value="NZ_LT629742.1"/>
</dbReference>
<sequence>MQSVPDADPSPPSAPNGRGAKAELRAQVKARKAELRAQAQATKADIERGLDGARAHLDATNERIKARTGRNLILAILIGLALGTVTLFSLIVVKEIFMIFAIVLVLFASYEFASALRAGGRQVPRIPTVIAAMAVVPAAFYGGAAGQWVSILLGTLFVVLWRLVEQAVPSRRTPGPALLPDLGASVFVQIYVTFLASFAVVLVGQDGGEWWTLAFLIVVIAADTGAYASGLMFGKHPMAPVISPKKTWEGFAGGAVATIIAGVLLGLFMLGQPWWFGLIFGVAMLLSATLGDLAESLIKRDLGIKDMSSWLPGHGGFLDRLDSILPSAAVAFVLYLIFV</sequence>
<feature type="transmembrane region" description="Helical" evidence="20">
    <location>
        <begin position="317"/>
        <end position="338"/>
    </location>
</feature>
<feature type="transmembrane region" description="Helical" evidence="20">
    <location>
        <begin position="184"/>
        <end position="204"/>
    </location>
</feature>
<dbReference type="GO" id="GO:0005886">
    <property type="term" value="C:plasma membrane"/>
    <property type="evidence" value="ECO:0007669"/>
    <property type="project" value="UniProtKB-SubCell"/>
</dbReference>
<keyword evidence="14" id="KW-0443">Lipid metabolism</keyword>
<dbReference type="GO" id="GO:0004605">
    <property type="term" value="F:phosphatidate cytidylyltransferase activity"/>
    <property type="evidence" value="ECO:0007669"/>
    <property type="project" value="UniProtKB-EC"/>
</dbReference>
<name>A0A1H1T8N3_9MICO</name>
<evidence type="ECO:0000256" key="14">
    <source>
        <dbReference type="ARBA" id="ARBA00023098"/>
    </source>
</evidence>
<evidence type="ECO:0000256" key="19">
    <source>
        <dbReference type="SAM" id="MobiDB-lite"/>
    </source>
</evidence>
<dbReference type="UniPathway" id="UPA00557">
    <property type="reaction ID" value="UER00614"/>
</dbReference>
<evidence type="ECO:0000256" key="3">
    <source>
        <dbReference type="ARBA" id="ARBA00005119"/>
    </source>
</evidence>
<dbReference type="EMBL" id="LT629742">
    <property type="protein sequence ID" value="SDS56528.1"/>
    <property type="molecule type" value="Genomic_DNA"/>
</dbReference>
<evidence type="ECO:0000256" key="4">
    <source>
        <dbReference type="ARBA" id="ARBA00005189"/>
    </source>
</evidence>
<comment type="pathway">
    <text evidence="4">Lipid metabolism.</text>
</comment>
<evidence type="ECO:0000256" key="15">
    <source>
        <dbReference type="ARBA" id="ARBA00023136"/>
    </source>
</evidence>
<gene>
    <name evidence="21" type="ORF">SAMN04489834_1715</name>
</gene>
<keyword evidence="13 20" id="KW-1133">Transmembrane helix</keyword>
<evidence type="ECO:0000256" key="1">
    <source>
        <dbReference type="ARBA" id="ARBA00001698"/>
    </source>
</evidence>
<evidence type="ECO:0000256" key="2">
    <source>
        <dbReference type="ARBA" id="ARBA00004651"/>
    </source>
</evidence>
<keyword evidence="8" id="KW-1003">Cell membrane</keyword>
<comment type="pathway">
    <text evidence="3 18">Phospholipid metabolism; CDP-diacylglycerol biosynthesis; CDP-diacylglycerol from sn-glycerol 3-phosphate: step 3/3.</text>
</comment>
<keyword evidence="15 20" id="KW-0472">Membrane</keyword>
<feature type="transmembrane region" description="Helical" evidence="20">
    <location>
        <begin position="210"/>
        <end position="229"/>
    </location>
</feature>
<dbReference type="EC" id="2.7.7.41" evidence="6 18"/>
<dbReference type="PROSITE" id="PS01315">
    <property type="entry name" value="CDS"/>
    <property type="match status" value="1"/>
</dbReference>
<dbReference type="Proteomes" id="UP000181956">
    <property type="component" value="Chromosome I"/>
</dbReference>
<evidence type="ECO:0000256" key="5">
    <source>
        <dbReference type="ARBA" id="ARBA00010185"/>
    </source>
</evidence>
<comment type="subcellular location">
    <subcellularLocation>
        <location evidence="2">Cell membrane</location>
        <topology evidence="2">Multi-pass membrane protein</topology>
    </subcellularLocation>
</comment>
<proteinExistence type="inferred from homology"/>
<evidence type="ECO:0000256" key="11">
    <source>
        <dbReference type="ARBA" id="ARBA00022692"/>
    </source>
</evidence>
<evidence type="ECO:0000256" key="12">
    <source>
        <dbReference type="ARBA" id="ARBA00022695"/>
    </source>
</evidence>
<keyword evidence="9" id="KW-0444">Lipid biosynthesis</keyword>
<keyword evidence="11 18" id="KW-0812">Transmembrane</keyword>
<evidence type="ECO:0000256" key="9">
    <source>
        <dbReference type="ARBA" id="ARBA00022516"/>
    </source>
</evidence>
<evidence type="ECO:0000313" key="22">
    <source>
        <dbReference type="Proteomes" id="UP000181956"/>
    </source>
</evidence>
<reference evidence="22" key="1">
    <citation type="submission" date="2016-10" db="EMBL/GenBank/DDBJ databases">
        <authorList>
            <person name="Varghese N."/>
            <person name="Submissions S."/>
        </authorList>
    </citation>
    <scope>NUCLEOTIDE SEQUENCE [LARGE SCALE GENOMIC DNA]</scope>
    <source>
        <strain evidence="22">DSM 21772</strain>
    </source>
</reference>
<keyword evidence="12 18" id="KW-0548">Nucleotidyltransferase</keyword>
<protein>
    <recommendedName>
        <fullName evidence="7 18">Phosphatidate cytidylyltransferase</fullName>
        <ecNumber evidence="6 18">2.7.7.41</ecNumber>
    </recommendedName>
</protein>
<organism evidence="21 22">
    <name type="scientific">Microterricola viridarii</name>
    <dbReference type="NCBI Taxonomy" id="412690"/>
    <lineage>
        <taxon>Bacteria</taxon>
        <taxon>Bacillati</taxon>
        <taxon>Actinomycetota</taxon>
        <taxon>Actinomycetes</taxon>
        <taxon>Micrococcales</taxon>
        <taxon>Microbacteriaceae</taxon>
        <taxon>Microterricola</taxon>
    </lineage>
</organism>
<comment type="similarity">
    <text evidence="5 18">Belongs to the CDS family.</text>
</comment>
<accession>A0A1H1T8N3</accession>
<dbReference type="STRING" id="412690.SAMN04489834_1715"/>
<feature type="transmembrane region" description="Helical" evidence="20">
    <location>
        <begin position="123"/>
        <end position="141"/>
    </location>
</feature>
<feature type="region of interest" description="Disordered" evidence="19">
    <location>
        <begin position="1"/>
        <end position="22"/>
    </location>
</feature>
<evidence type="ECO:0000256" key="6">
    <source>
        <dbReference type="ARBA" id="ARBA00012487"/>
    </source>
</evidence>
<keyword evidence="10 18" id="KW-0808">Transferase</keyword>
<feature type="transmembrane region" description="Helical" evidence="20">
    <location>
        <begin position="274"/>
        <end position="297"/>
    </location>
</feature>
<feature type="transmembrane region" description="Helical" evidence="20">
    <location>
        <begin position="97"/>
        <end position="116"/>
    </location>
</feature>
<feature type="transmembrane region" description="Helical" evidence="20">
    <location>
        <begin position="250"/>
        <end position="268"/>
    </location>
</feature>
<dbReference type="GO" id="GO:0016024">
    <property type="term" value="P:CDP-diacylglycerol biosynthetic process"/>
    <property type="evidence" value="ECO:0007669"/>
    <property type="project" value="UniProtKB-UniPathway"/>
</dbReference>
<evidence type="ECO:0000256" key="17">
    <source>
        <dbReference type="ARBA" id="ARBA00023264"/>
    </source>
</evidence>
<dbReference type="OrthoDB" id="9799199at2"/>
<dbReference type="PANTHER" id="PTHR46382">
    <property type="entry name" value="PHOSPHATIDATE CYTIDYLYLTRANSFERASE"/>
    <property type="match status" value="1"/>
</dbReference>
<evidence type="ECO:0000256" key="8">
    <source>
        <dbReference type="ARBA" id="ARBA00022475"/>
    </source>
</evidence>
<evidence type="ECO:0000256" key="20">
    <source>
        <dbReference type="SAM" id="Phobius"/>
    </source>
</evidence>
<feature type="transmembrane region" description="Helical" evidence="20">
    <location>
        <begin position="72"/>
        <end position="91"/>
    </location>
</feature>